<dbReference type="AlphaFoldDB" id="A0A803LBT2"/>
<feature type="transmembrane region" description="Helical" evidence="1">
    <location>
        <begin position="136"/>
        <end position="159"/>
    </location>
</feature>
<keyword evidence="1" id="KW-0472">Membrane</keyword>
<reference evidence="3" key="2">
    <citation type="submission" date="2021-03" db="UniProtKB">
        <authorList>
            <consortium name="EnsemblPlants"/>
        </authorList>
    </citation>
    <scope>IDENTIFICATION</scope>
</reference>
<dbReference type="InterPro" id="IPR051761">
    <property type="entry name" value="MLP-like_ligand-binding"/>
</dbReference>
<dbReference type="Gramene" id="AUR62009321-RA">
    <property type="protein sequence ID" value="AUR62009321-RA:cds"/>
    <property type="gene ID" value="AUR62009321"/>
</dbReference>
<dbReference type="InterPro" id="IPR023393">
    <property type="entry name" value="START-like_dom_sf"/>
</dbReference>
<dbReference type="InterPro" id="IPR000916">
    <property type="entry name" value="Bet_v_I/MLP"/>
</dbReference>
<dbReference type="EnsemblPlants" id="AUR62009321-RA">
    <property type="protein sequence ID" value="AUR62009321-RA:cds"/>
    <property type="gene ID" value="AUR62009321"/>
</dbReference>
<proteinExistence type="predicted"/>
<evidence type="ECO:0000256" key="1">
    <source>
        <dbReference type="SAM" id="Phobius"/>
    </source>
</evidence>
<dbReference type="PANTHER" id="PTHR31907">
    <property type="entry name" value="MLP-LIKE PROTEIN 423"/>
    <property type="match status" value="1"/>
</dbReference>
<evidence type="ECO:0000313" key="3">
    <source>
        <dbReference type="EnsemblPlants" id="AUR62009321-RA:cds"/>
    </source>
</evidence>
<keyword evidence="1" id="KW-0812">Transmembrane</keyword>
<sequence length="241" mass="27207">MAQIRSVEGQVELKCHPDKFFDVWASNAHLISKRSPNKIAKVELVDGEWNKWGSREEEMAQLQRIESQIELKCHADKFFEVWASKAHLISKITPNKVAKVELVEGEWDKIITVRPLNFGKDKSGGAGLREQIVEELTCFCLLLSAARLFVLFCEALFLLPPAGYLFFSLLLLWVAVMLGCSLGATRIFIRFGLDYIPMVRTRGGVTFKKRRGLRSLTGGVKLKDTGACIHLDDEDEEHIDG</sequence>
<accession>A0A803LBT2</accession>
<name>A0A803LBT2_CHEQI</name>
<dbReference type="Proteomes" id="UP000596660">
    <property type="component" value="Unplaced"/>
</dbReference>
<organism evidence="3 4">
    <name type="scientific">Chenopodium quinoa</name>
    <name type="common">Quinoa</name>
    <dbReference type="NCBI Taxonomy" id="63459"/>
    <lineage>
        <taxon>Eukaryota</taxon>
        <taxon>Viridiplantae</taxon>
        <taxon>Streptophyta</taxon>
        <taxon>Embryophyta</taxon>
        <taxon>Tracheophyta</taxon>
        <taxon>Spermatophyta</taxon>
        <taxon>Magnoliopsida</taxon>
        <taxon>eudicotyledons</taxon>
        <taxon>Gunneridae</taxon>
        <taxon>Pentapetalae</taxon>
        <taxon>Caryophyllales</taxon>
        <taxon>Chenopodiaceae</taxon>
        <taxon>Chenopodioideae</taxon>
        <taxon>Atripliceae</taxon>
        <taxon>Chenopodium</taxon>
    </lineage>
</organism>
<feature type="transmembrane region" description="Helical" evidence="1">
    <location>
        <begin position="165"/>
        <end position="189"/>
    </location>
</feature>
<feature type="domain" description="Bet v I/Major latex protein" evidence="2">
    <location>
        <begin position="5"/>
        <end position="54"/>
    </location>
</feature>
<evidence type="ECO:0000259" key="2">
    <source>
        <dbReference type="Pfam" id="PF00407"/>
    </source>
</evidence>
<keyword evidence="1" id="KW-1133">Transmembrane helix</keyword>
<reference evidence="3" key="1">
    <citation type="journal article" date="2017" name="Nature">
        <title>The genome of Chenopodium quinoa.</title>
        <authorList>
            <person name="Jarvis D.E."/>
            <person name="Ho Y.S."/>
            <person name="Lightfoot D.J."/>
            <person name="Schmoeckel S.M."/>
            <person name="Li B."/>
            <person name="Borm T.J.A."/>
            <person name="Ohyanagi H."/>
            <person name="Mineta K."/>
            <person name="Michell C.T."/>
            <person name="Saber N."/>
            <person name="Kharbatia N.M."/>
            <person name="Rupper R.R."/>
            <person name="Sharp A.R."/>
            <person name="Dally N."/>
            <person name="Boughton B.A."/>
            <person name="Woo Y.H."/>
            <person name="Gao G."/>
            <person name="Schijlen E.G.W.M."/>
            <person name="Guo X."/>
            <person name="Momin A.A."/>
            <person name="Negrao S."/>
            <person name="Al-Babili S."/>
            <person name="Gehring C."/>
            <person name="Roessner U."/>
            <person name="Jung C."/>
            <person name="Murphy K."/>
            <person name="Arold S.T."/>
            <person name="Gojobori T."/>
            <person name="van der Linden C.G."/>
            <person name="van Loo E.N."/>
            <person name="Jellen E.N."/>
            <person name="Maughan P.J."/>
            <person name="Tester M."/>
        </authorList>
    </citation>
    <scope>NUCLEOTIDE SEQUENCE [LARGE SCALE GENOMIC DNA]</scope>
    <source>
        <strain evidence="3">cv. PI 614886</strain>
    </source>
</reference>
<feature type="domain" description="Bet v I/Major latex protein" evidence="2">
    <location>
        <begin position="63"/>
        <end position="121"/>
    </location>
</feature>
<dbReference type="Gene3D" id="3.30.530.20">
    <property type="match status" value="2"/>
</dbReference>
<evidence type="ECO:0000313" key="4">
    <source>
        <dbReference type="Proteomes" id="UP000596660"/>
    </source>
</evidence>
<keyword evidence="4" id="KW-1185">Reference proteome</keyword>
<dbReference type="SUPFAM" id="SSF55961">
    <property type="entry name" value="Bet v1-like"/>
    <property type="match status" value="2"/>
</dbReference>
<dbReference type="GO" id="GO:0006952">
    <property type="term" value="P:defense response"/>
    <property type="evidence" value="ECO:0007669"/>
    <property type="project" value="InterPro"/>
</dbReference>
<protein>
    <recommendedName>
        <fullName evidence="2">Bet v I/Major latex protein domain-containing protein</fullName>
    </recommendedName>
</protein>
<dbReference type="Pfam" id="PF00407">
    <property type="entry name" value="Bet_v_1"/>
    <property type="match status" value="2"/>
</dbReference>